<dbReference type="EMBL" id="JABBLX010000012">
    <property type="protein sequence ID" value="NMK97551.1"/>
    <property type="molecule type" value="Genomic_DNA"/>
</dbReference>
<dbReference type="Gene3D" id="1.20.5.170">
    <property type="match status" value="1"/>
</dbReference>
<sequence>MKKFILVLGASCLLAGCGSQNLAPLEDKTTKLRDDNHQLKLDIQQLNQDISNQKSKIAGLKQDKENSKKTSSNKLKIKNLKASSNFYDKVAEAIGDYKNIEADVTKNKGKKDIQDKLDKITNKINEAFSTYKSSVDNDSNSEEDKQKRKEISKFDKDLSGAMNKIRNGYQSKDAKQIKKGQQKLTTVSSNISS</sequence>
<evidence type="ECO:0000313" key="6">
    <source>
        <dbReference type="Proteomes" id="UP000538955"/>
    </source>
</evidence>
<keyword evidence="3" id="KW-0732">Signal</keyword>
<feature type="compositionally biased region" description="Basic and acidic residues" evidence="2">
    <location>
        <begin position="142"/>
        <end position="158"/>
    </location>
</feature>
<accession>A0A7X9WH61</accession>
<comment type="caution">
    <text evidence="5">The sequence shown here is derived from an EMBL/GenBank/DDBJ whole genome shotgun (WGS) entry which is preliminary data.</text>
</comment>
<dbReference type="EMBL" id="JABBMI010000001">
    <property type="protein sequence ID" value="NMK53246.1"/>
    <property type="molecule type" value="Genomic_DNA"/>
</dbReference>
<evidence type="ECO:0000256" key="3">
    <source>
        <dbReference type="SAM" id="SignalP"/>
    </source>
</evidence>
<keyword evidence="6" id="KW-1185">Reference proteome</keyword>
<organism evidence="5 7">
    <name type="scientific">Staphylococcus capitis</name>
    <dbReference type="NCBI Taxonomy" id="29388"/>
    <lineage>
        <taxon>Bacteria</taxon>
        <taxon>Bacillati</taxon>
        <taxon>Bacillota</taxon>
        <taxon>Bacilli</taxon>
        <taxon>Bacillales</taxon>
        <taxon>Staphylococcaceae</taxon>
        <taxon>Staphylococcus</taxon>
    </lineage>
</organism>
<dbReference type="PROSITE" id="PS51257">
    <property type="entry name" value="PROKAR_LIPOPROTEIN"/>
    <property type="match status" value="1"/>
</dbReference>
<dbReference type="AlphaFoldDB" id="A0A7X9WH61"/>
<evidence type="ECO:0000256" key="2">
    <source>
        <dbReference type="SAM" id="MobiDB-lite"/>
    </source>
</evidence>
<evidence type="ECO:0000256" key="1">
    <source>
        <dbReference type="SAM" id="Coils"/>
    </source>
</evidence>
<feature type="region of interest" description="Disordered" evidence="2">
    <location>
        <begin position="132"/>
        <end position="193"/>
    </location>
</feature>
<dbReference type="RefSeq" id="WP_030059019.1">
    <property type="nucleotide sequence ID" value="NZ_CBCPJN010000001.1"/>
</dbReference>
<evidence type="ECO:0000313" key="7">
    <source>
        <dbReference type="Proteomes" id="UP000550736"/>
    </source>
</evidence>
<feature type="chain" id="PRO_5039387498" description="Lipoprotein" evidence="3">
    <location>
        <begin position="24"/>
        <end position="193"/>
    </location>
</feature>
<feature type="compositionally biased region" description="Polar residues" evidence="2">
    <location>
        <begin position="182"/>
        <end position="193"/>
    </location>
</feature>
<proteinExistence type="predicted"/>
<dbReference type="Proteomes" id="UP000550736">
    <property type="component" value="Unassembled WGS sequence"/>
</dbReference>
<keyword evidence="1" id="KW-0175">Coiled coil</keyword>
<protein>
    <recommendedName>
        <fullName evidence="8">Lipoprotein</fullName>
    </recommendedName>
</protein>
<evidence type="ECO:0008006" key="8">
    <source>
        <dbReference type="Google" id="ProtNLM"/>
    </source>
</evidence>
<evidence type="ECO:0000313" key="4">
    <source>
        <dbReference type="EMBL" id="NMK53246.1"/>
    </source>
</evidence>
<gene>
    <name evidence="5" type="ORF">HHM13_05520</name>
    <name evidence="4" type="ORF">HHM24_00590</name>
</gene>
<feature type="coiled-coil region" evidence="1">
    <location>
        <begin position="29"/>
        <end position="70"/>
    </location>
</feature>
<dbReference type="Proteomes" id="UP000538955">
    <property type="component" value="Unassembled WGS sequence"/>
</dbReference>
<name>A0A7X9WH61_STACP</name>
<evidence type="ECO:0000313" key="5">
    <source>
        <dbReference type="EMBL" id="NMK97551.1"/>
    </source>
</evidence>
<reference evidence="6 7" key="1">
    <citation type="submission" date="2020-04" db="EMBL/GenBank/DDBJ databases">
        <title>The Epidemiology and Molecular Characteristics of Linezolid-Resistant Staphylococcus capitis in Huashan Hospital, Shanghai.</title>
        <authorList>
            <person name="Ding L."/>
            <person name="Li P."/>
            <person name="Yang Y."/>
            <person name="Lin D."/>
            <person name="Xu X."/>
        </authorList>
    </citation>
    <scope>NUCLEOTIDE SEQUENCE [LARGE SCALE GENOMIC DNA]</scope>
    <source>
        <strain evidence="5 7">12-86</strain>
        <strain evidence="4 6">17-84</strain>
    </source>
</reference>
<feature type="signal peptide" evidence="3">
    <location>
        <begin position="1"/>
        <end position="23"/>
    </location>
</feature>